<dbReference type="InterPro" id="IPR001279">
    <property type="entry name" value="Metallo-B-lactamas"/>
</dbReference>
<evidence type="ECO:0000259" key="1">
    <source>
        <dbReference type="Pfam" id="PF00753"/>
    </source>
</evidence>
<keyword evidence="3" id="KW-1185">Reference proteome</keyword>
<name>A0A8T8E2Y9_9EURY</name>
<sequence>MWPRSGRRRIRGIADALEVNLSDLGYGFEDIWLVSLTHHDGDHIGGIEEVRACADPIVAAHPEETAFLTGERKTQKGGPLSSSNCHRTFLLYK</sequence>
<accession>A0A8T8E2Y9</accession>
<dbReference type="OrthoDB" id="197151at2157"/>
<reference evidence="2 3" key="1">
    <citation type="submission" date="2021-01" db="EMBL/GenBank/DDBJ databases">
        <title>Genome Sequence and Methylation Pattern of Haloterrigena salifodinae BOL5-1, An Extremely Halophilic Archaeon from a Bolivian Salt Mine.</title>
        <authorList>
            <person name="DasSarma P."/>
            <person name="Anton B.P."/>
            <person name="DasSarma S.L."/>
            <person name="von Ehrenheim H.A.L."/>
            <person name="Martinez F.L."/>
            <person name="Guzman D."/>
            <person name="Roberts R.J."/>
            <person name="DasSarma S."/>
        </authorList>
    </citation>
    <scope>NUCLEOTIDE SEQUENCE [LARGE SCALE GENOMIC DNA]</scope>
    <source>
        <strain evidence="2 3">BOL5-1</strain>
    </source>
</reference>
<dbReference type="SUPFAM" id="SSF56281">
    <property type="entry name" value="Metallo-hydrolase/oxidoreductase"/>
    <property type="match status" value="1"/>
</dbReference>
<dbReference type="KEGG" id="hsal:JMJ58_03100"/>
<proteinExistence type="predicted"/>
<evidence type="ECO:0000313" key="3">
    <source>
        <dbReference type="Proteomes" id="UP000637819"/>
    </source>
</evidence>
<gene>
    <name evidence="2" type="ORF">JMJ58_03100</name>
</gene>
<dbReference type="Gene3D" id="3.60.15.10">
    <property type="entry name" value="Ribonuclease Z/Hydroxyacylglutathione hydrolase-like"/>
    <property type="match status" value="1"/>
</dbReference>
<dbReference type="InterPro" id="IPR036866">
    <property type="entry name" value="RibonucZ/Hydroxyglut_hydro"/>
</dbReference>
<dbReference type="Proteomes" id="UP000637819">
    <property type="component" value="Chromosome"/>
</dbReference>
<organism evidence="2 3">
    <name type="scientific">Haloterrigena salifodinae</name>
    <dbReference type="NCBI Taxonomy" id="2675099"/>
    <lineage>
        <taxon>Archaea</taxon>
        <taxon>Methanobacteriati</taxon>
        <taxon>Methanobacteriota</taxon>
        <taxon>Stenosarchaea group</taxon>
        <taxon>Halobacteria</taxon>
        <taxon>Halobacteriales</taxon>
        <taxon>Natrialbaceae</taxon>
        <taxon>Haloterrigena</taxon>
    </lineage>
</organism>
<feature type="domain" description="Metallo-beta-lactamase" evidence="1">
    <location>
        <begin position="18"/>
        <end position="75"/>
    </location>
</feature>
<dbReference type="EMBL" id="CP069188">
    <property type="protein sequence ID" value="QRV15903.1"/>
    <property type="molecule type" value="Genomic_DNA"/>
</dbReference>
<dbReference type="AlphaFoldDB" id="A0A8T8E2Y9"/>
<evidence type="ECO:0000313" key="2">
    <source>
        <dbReference type="EMBL" id="QRV15903.1"/>
    </source>
</evidence>
<protein>
    <submittedName>
        <fullName evidence="2">MBL fold metallo-hydrolase</fullName>
    </submittedName>
</protein>
<dbReference type="Pfam" id="PF00753">
    <property type="entry name" value="Lactamase_B"/>
    <property type="match status" value="1"/>
</dbReference>